<dbReference type="PANTHER" id="PTHR45947">
    <property type="entry name" value="SULFOQUINOVOSYL TRANSFERASE SQD2"/>
    <property type="match status" value="1"/>
</dbReference>
<accession>A0A1I7CTX5</accession>
<dbReference type="InterPro" id="IPR001296">
    <property type="entry name" value="Glyco_trans_1"/>
</dbReference>
<dbReference type="Gene3D" id="3.40.50.2000">
    <property type="entry name" value="Glycogen Phosphorylase B"/>
    <property type="match status" value="2"/>
</dbReference>
<evidence type="ECO:0000313" key="4">
    <source>
        <dbReference type="Proteomes" id="UP000183371"/>
    </source>
</evidence>
<dbReference type="Proteomes" id="UP000183371">
    <property type="component" value="Unassembled WGS sequence"/>
</dbReference>
<feature type="domain" description="Glycosyl transferase family 1" evidence="1">
    <location>
        <begin position="227"/>
        <end position="389"/>
    </location>
</feature>
<feature type="domain" description="Glycosyltransferase subfamily 4-like N-terminal" evidence="2">
    <location>
        <begin position="14"/>
        <end position="180"/>
    </location>
</feature>
<dbReference type="AlphaFoldDB" id="A0A1I7CTX5"/>
<evidence type="ECO:0000259" key="1">
    <source>
        <dbReference type="Pfam" id="PF00534"/>
    </source>
</evidence>
<evidence type="ECO:0000313" key="3">
    <source>
        <dbReference type="EMBL" id="SFU02885.1"/>
    </source>
</evidence>
<protein>
    <submittedName>
        <fullName evidence="3">Glycosyltransferase involved in cell wall bisynthesis</fullName>
    </submittedName>
</protein>
<sequence length="438" mass="49368">MAILVCSVDAFPHIGGISVMAHELCNAFQSEGQQTYFLGPSGVSMPDDRDCKYVIIEDRKSQKKIRHGAHAINEDKRIRDSVAEIIREHSIERIIALHPFYYGIGALAAARALNIPFSVYFHGFELKSQMIAGRLSSCETPVWSKMSQTLPNRTHYLISHADEILTNSNYTKNLVREVEGNTFTKVTGCGISKEKYEEVLRENSRYDRADKLRKRLNIAYCKYFWGKDTILLSYVGRLSHEKNVERIIDICNEDSQFVAIIAGVGPKEEALKKRVNDLGLSDRVVFAGRVTEGEKWDIWQASDFGMLMSEPNEETGNVEGFGIVLLECAVCGAIPICSGVGGMVDCVEDGQTGRIFAPTLSASEVAFQLKRLFDDQPEMQRLVSNAQKQVSEKFNWEAIAKEILKYPPAVRGAKIMLEKTFLHHYLTKMSNVLRKKRK</sequence>
<keyword evidence="4" id="KW-1185">Reference proteome</keyword>
<dbReference type="Pfam" id="PF00534">
    <property type="entry name" value="Glycos_transf_1"/>
    <property type="match status" value="1"/>
</dbReference>
<dbReference type="EMBL" id="FPBD01000006">
    <property type="protein sequence ID" value="SFU02885.1"/>
    <property type="molecule type" value="Genomic_DNA"/>
</dbReference>
<dbReference type="RefSeq" id="WP_083417192.1">
    <property type="nucleotide sequence ID" value="NZ_FPBD01000006.1"/>
</dbReference>
<proteinExistence type="predicted"/>
<organism evidence="3 4">
    <name type="scientific">Pseudovibrio denitrificans</name>
    <dbReference type="NCBI Taxonomy" id="258256"/>
    <lineage>
        <taxon>Bacteria</taxon>
        <taxon>Pseudomonadati</taxon>
        <taxon>Pseudomonadota</taxon>
        <taxon>Alphaproteobacteria</taxon>
        <taxon>Hyphomicrobiales</taxon>
        <taxon>Stappiaceae</taxon>
        <taxon>Pseudovibrio</taxon>
    </lineage>
</organism>
<reference evidence="4" key="1">
    <citation type="submission" date="2016-10" db="EMBL/GenBank/DDBJ databases">
        <authorList>
            <person name="Varghese N."/>
            <person name="Submissions S."/>
        </authorList>
    </citation>
    <scope>NUCLEOTIDE SEQUENCE [LARGE SCALE GENOMIC DNA]</scope>
    <source>
        <strain evidence="4">DSM 17465</strain>
    </source>
</reference>
<keyword evidence="3" id="KW-0808">Transferase</keyword>
<gene>
    <name evidence="3" type="ORF">SAMN05444141_106429</name>
</gene>
<dbReference type="CDD" id="cd03801">
    <property type="entry name" value="GT4_PimA-like"/>
    <property type="match status" value="1"/>
</dbReference>
<dbReference type="Pfam" id="PF13439">
    <property type="entry name" value="Glyco_transf_4"/>
    <property type="match status" value="1"/>
</dbReference>
<dbReference type="SUPFAM" id="SSF53756">
    <property type="entry name" value="UDP-Glycosyltransferase/glycogen phosphorylase"/>
    <property type="match status" value="1"/>
</dbReference>
<dbReference type="InterPro" id="IPR028098">
    <property type="entry name" value="Glyco_trans_4-like_N"/>
</dbReference>
<dbReference type="InterPro" id="IPR050194">
    <property type="entry name" value="Glycosyltransferase_grp1"/>
</dbReference>
<name>A0A1I7CTX5_9HYPH</name>
<dbReference type="PANTHER" id="PTHR45947:SF3">
    <property type="entry name" value="SULFOQUINOVOSYL TRANSFERASE SQD2"/>
    <property type="match status" value="1"/>
</dbReference>
<dbReference type="GO" id="GO:0016757">
    <property type="term" value="F:glycosyltransferase activity"/>
    <property type="evidence" value="ECO:0007669"/>
    <property type="project" value="InterPro"/>
</dbReference>
<evidence type="ECO:0000259" key="2">
    <source>
        <dbReference type="Pfam" id="PF13439"/>
    </source>
</evidence>